<dbReference type="OrthoDB" id="1904536at2759"/>
<reference evidence="2" key="1">
    <citation type="submission" date="2022-05" db="EMBL/GenBank/DDBJ databases">
        <title>The Musa troglodytarum L. genome provides insights into the mechanism of non-climacteric behaviour and enrichment of carotenoids.</title>
        <authorList>
            <person name="Wang J."/>
        </authorList>
    </citation>
    <scope>NUCLEOTIDE SEQUENCE</scope>
    <source>
        <tissue evidence="2">Leaf</tissue>
    </source>
</reference>
<evidence type="ECO:0000313" key="3">
    <source>
        <dbReference type="Proteomes" id="UP001055439"/>
    </source>
</evidence>
<name>A0A9E7HL69_9LILI</name>
<accession>A0A9E7HL69</accession>
<organism evidence="2 3">
    <name type="scientific">Musa troglodytarum</name>
    <name type="common">fe'i banana</name>
    <dbReference type="NCBI Taxonomy" id="320322"/>
    <lineage>
        <taxon>Eukaryota</taxon>
        <taxon>Viridiplantae</taxon>
        <taxon>Streptophyta</taxon>
        <taxon>Embryophyta</taxon>
        <taxon>Tracheophyta</taxon>
        <taxon>Spermatophyta</taxon>
        <taxon>Magnoliopsida</taxon>
        <taxon>Liliopsida</taxon>
        <taxon>Zingiberales</taxon>
        <taxon>Musaceae</taxon>
        <taxon>Musa</taxon>
    </lineage>
</organism>
<proteinExistence type="predicted"/>
<gene>
    <name evidence="2" type="ORF">MUK42_36742</name>
</gene>
<protein>
    <submittedName>
        <fullName evidence="2">Leucine rich repeat domain containing protein</fullName>
    </submittedName>
</protein>
<sequence length="151" mass="17051">MTSCSADKVTLKTRSSSQVLPSGSRKLFPGLGSQNQRRESPPLMHPSRKVDIARMREPRRNIDRKNKKPMEEPEIRTDLWPQNQWVAFYAESSSLDRVDAWVHSLDDSPFYPIDDGEVATGVYANMDSTEVGEPSGKNQAGMSRRTVEEIV</sequence>
<evidence type="ECO:0000313" key="2">
    <source>
        <dbReference type="EMBL" id="URE33073.1"/>
    </source>
</evidence>
<feature type="region of interest" description="Disordered" evidence="1">
    <location>
        <begin position="127"/>
        <end position="151"/>
    </location>
</feature>
<evidence type="ECO:0000256" key="1">
    <source>
        <dbReference type="SAM" id="MobiDB-lite"/>
    </source>
</evidence>
<feature type="compositionally biased region" description="Polar residues" evidence="1">
    <location>
        <begin position="12"/>
        <end position="21"/>
    </location>
</feature>
<feature type="region of interest" description="Disordered" evidence="1">
    <location>
        <begin position="1"/>
        <end position="76"/>
    </location>
</feature>
<dbReference type="AlphaFoldDB" id="A0A9E7HL69"/>
<feature type="compositionally biased region" description="Basic and acidic residues" evidence="1">
    <location>
        <begin position="48"/>
        <end position="76"/>
    </location>
</feature>
<dbReference type="Proteomes" id="UP001055439">
    <property type="component" value="Chromosome 8"/>
</dbReference>
<dbReference type="EMBL" id="CP097510">
    <property type="protein sequence ID" value="URE33073.1"/>
    <property type="molecule type" value="Genomic_DNA"/>
</dbReference>
<keyword evidence="3" id="KW-1185">Reference proteome</keyword>